<sequence length="223" mass="24063">MSEPAPRPRWMTVALLSGSGAAFGVLTSLVNHGFGPSPGYVSKVLGVDVGWLVAGFVAAWGGRTFGRAAARAAVFLVAAVVGYYASDSALGVYASIPYDPRNPDAWDPNAEPVFQWGGVLLDLAYWTVMAGVTALLLGFVVWLIRRGGLRALVGVLVVPTFIALLSWQKYRLLMNYRLDFDPEGKIMALWTAIAAVVAAVVAVVVWWRYLRTPQTSRESSSSR</sequence>
<protein>
    <submittedName>
        <fullName evidence="2">Uncharacterized protein</fullName>
    </submittedName>
</protein>
<dbReference type="Proteomes" id="UP001442841">
    <property type="component" value="Chromosome"/>
</dbReference>
<keyword evidence="1" id="KW-0472">Membrane</keyword>
<keyword evidence="1" id="KW-1133">Transmembrane helix</keyword>
<feature type="transmembrane region" description="Helical" evidence="1">
    <location>
        <begin position="68"/>
        <end position="85"/>
    </location>
</feature>
<proteinExistence type="predicted"/>
<accession>A0ABZ3FW85</accession>
<reference evidence="2 3" key="1">
    <citation type="submission" date="2024-04" db="EMBL/GenBank/DDBJ databases">
        <title>Isolation of an actinomycete strain from pig manure.</title>
        <authorList>
            <person name="Gong T."/>
            <person name="Yu Z."/>
            <person name="An M."/>
            <person name="Wei C."/>
            <person name="Yang W."/>
            <person name="Liu L."/>
        </authorList>
    </citation>
    <scope>NUCLEOTIDE SEQUENCE [LARGE SCALE GENOMIC DNA]</scope>
    <source>
        <strain evidence="2 3">ZF39</strain>
    </source>
</reference>
<organism evidence="2 3">
    <name type="scientific">Ammonicoccus fulvus</name>
    <dbReference type="NCBI Taxonomy" id="3138240"/>
    <lineage>
        <taxon>Bacteria</taxon>
        <taxon>Bacillati</taxon>
        <taxon>Actinomycetota</taxon>
        <taxon>Actinomycetes</taxon>
        <taxon>Propionibacteriales</taxon>
        <taxon>Propionibacteriaceae</taxon>
        <taxon>Ammonicoccus</taxon>
    </lineage>
</organism>
<feature type="transmembrane region" description="Helical" evidence="1">
    <location>
        <begin position="40"/>
        <end position="61"/>
    </location>
</feature>
<dbReference type="RefSeq" id="WP_425310452.1">
    <property type="nucleotide sequence ID" value="NZ_CP154795.1"/>
</dbReference>
<feature type="transmembrane region" description="Helical" evidence="1">
    <location>
        <begin position="151"/>
        <end position="167"/>
    </location>
</feature>
<keyword evidence="3" id="KW-1185">Reference proteome</keyword>
<name>A0ABZ3FW85_9ACTN</name>
<evidence type="ECO:0000256" key="1">
    <source>
        <dbReference type="SAM" id="Phobius"/>
    </source>
</evidence>
<feature type="transmembrane region" description="Helical" evidence="1">
    <location>
        <begin position="123"/>
        <end position="144"/>
    </location>
</feature>
<evidence type="ECO:0000313" key="2">
    <source>
        <dbReference type="EMBL" id="XAN09018.1"/>
    </source>
</evidence>
<feature type="transmembrane region" description="Helical" evidence="1">
    <location>
        <begin position="12"/>
        <end position="34"/>
    </location>
</feature>
<evidence type="ECO:0000313" key="3">
    <source>
        <dbReference type="Proteomes" id="UP001442841"/>
    </source>
</evidence>
<dbReference type="EMBL" id="CP154795">
    <property type="protein sequence ID" value="XAN09018.1"/>
    <property type="molecule type" value="Genomic_DNA"/>
</dbReference>
<feature type="transmembrane region" description="Helical" evidence="1">
    <location>
        <begin position="187"/>
        <end position="207"/>
    </location>
</feature>
<gene>
    <name evidence="2" type="ORF">AADG42_17435</name>
</gene>
<keyword evidence="1" id="KW-0812">Transmembrane</keyword>